<protein>
    <submittedName>
        <fullName evidence="1">Uncharacterized protein</fullName>
    </submittedName>
</protein>
<dbReference type="AlphaFoldDB" id="A0A4R3MB38"/>
<dbReference type="EMBL" id="SMAK01000005">
    <property type="protein sequence ID" value="TCT10516.1"/>
    <property type="molecule type" value="Genomic_DNA"/>
</dbReference>
<sequence length="75" mass="8569">MIDKTDLEKQAIKEARRYFAEALTELGLMGPFHDRTAEEIDRLIEACIDGFQASMQRQAAEKRARDDGLNDPLPF</sequence>
<dbReference type="Proteomes" id="UP000295678">
    <property type="component" value="Unassembled WGS sequence"/>
</dbReference>
<name>A0A4R3MB38_9HYPH</name>
<gene>
    <name evidence="1" type="ORF">EDC22_10513</name>
</gene>
<reference evidence="1 2" key="1">
    <citation type="submission" date="2019-03" db="EMBL/GenBank/DDBJ databases">
        <title>Genomic Encyclopedia of Type Strains, Phase IV (KMG-IV): sequencing the most valuable type-strain genomes for metagenomic binning, comparative biology and taxonomic classification.</title>
        <authorList>
            <person name="Goeker M."/>
        </authorList>
    </citation>
    <scope>NUCLEOTIDE SEQUENCE [LARGE SCALE GENOMIC DNA]</scope>
    <source>
        <strain evidence="1 2">DSM 19345</strain>
    </source>
</reference>
<accession>A0A4R3MB38</accession>
<keyword evidence="2" id="KW-1185">Reference proteome</keyword>
<organism evidence="1 2">
    <name type="scientific">Tepidamorphus gemmatus</name>
    <dbReference type="NCBI Taxonomy" id="747076"/>
    <lineage>
        <taxon>Bacteria</taxon>
        <taxon>Pseudomonadati</taxon>
        <taxon>Pseudomonadota</taxon>
        <taxon>Alphaproteobacteria</taxon>
        <taxon>Hyphomicrobiales</taxon>
        <taxon>Tepidamorphaceae</taxon>
        <taxon>Tepidamorphus</taxon>
    </lineage>
</organism>
<dbReference type="Pfam" id="PF20121">
    <property type="entry name" value="DUF6511"/>
    <property type="match status" value="1"/>
</dbReference>
<proteinExistence type="predicted"/>
<evidence type="ECO:0000313" key="2">
    <source>
        <dbReference type="Proteomes" id="UP000295678"/>
    </source>
</evidence>
<comment type="caution">
    <text evidence="1">The sequence shown here is derived from an EMBL/GenBank/DDBJ whole genome shotgun (WGS) entry which is preliminary data.</text>
</comment>
<evidence type="ECO:0000313" key="1">
    <source>
        <dbReference type="EMBL" id="TCT10516.1"/>
    </source>
</evidence>
<dbReference type="InterPro" id="IPR045422">
    <property type="entry name" value="DUF6511"/>
</dbReference>